<gene>
    <name evidence="3" type="ORF">GUITHDRAFT_121006</name>
</gene>
<feature type="region of interest" description="Disordered" evidence="2">
    <location>
        <begin position="227"/>
        <end position="256"/>
    </location>
</feature>
<feature type="coiled-coil region" evidence="1">
    <location>
        <begin position="385"/>
        <end position="485"/>
    </location>
</feature>
<dbReference type="HOGENOM" id="CLU_364281_0_0_1"/>
<dbReference type="EMBL" id="JH993170">
    <property type="protein sequence ID" value="EKX32810.1"/>
    <property type="molecule type" value="Genomic_DNA"/>
</dbReference>
<dbReference type="AlphaFoldDB" id="L1IAG4"/>
<dbReference type="KEGG" id="gtt:GUITHDRAFT_121006"/>
<evidence type="ECO:0000256" key="1">
    <source>
        <dbReference type="SAM" id="Coils"/>
    </source>
</evidence>
<keyword evidence="5" id="KW-1185">Reference proteome</keyword>
<dbReference type="Proteomes" id="UP000011087">
    <property type="component" value="Unassembled WGS sequence"/>
</dbReference>
<feature type="region of interest" description="Disordered" evidence="2">
    <location>
        <begin position="515"/>
        <end position="606"/>
    </location>
</feature>
<dbReference type="OMA" id="QCENERG"/>
<reference evidence="4" key="3">
    <citation type="submission" date="2015-06" db="UniProtKB">
        <authorList>
            <consortium name="EnsemblProtists"/>
        </authorList>
    </citation>
    <scope>IDENTIFICATION</scope>
</reference>
<name>L1IAG4_GUITC</name>
<dbReference type="GeneID" id="17289550"/>
<organism evidence="3">
    <name type="scientific">Guillardia theta (strain CCMP2712)</name>
    <name type="common">Cryptophyte</name>
    <dbReference type="NCBI Taxonomy" id="905079"/>
    <lineage>
        <taxon>Eukaryota</taxon>
        <taxon>Cryptophyceae</taxon>
        <taxon>Pyrenomonadales</taxon>
        <taxon>Geminigeraceae</taxon>
        <taxon>Guillardia</taxon>
    </lineage>
</organism>
<dbReference type="EnsemblProtists" id="EKX32810">
    <property type="protein sequence ID" value="EKX32810"/>
    <property type="gene ID" value="GUITHDRAFT_121006"/>
</dbReference>
<feature type="coiled-coil region" evidence="1">
    <location>
        <begin position="105"/>
        <end position="153"/>
    </location>
</feature>
<feature type="compositionally biased region" description="Polar residues" evidence="2">
    <location>
        <begin position="233"/>
        <end position="252"/>
    </location>
</feature>
<evidence type="ECO:0000256" key="2">
    <source>
        <dbReference type="SAM" id="MobiDB-lite"/>
    </source>
</evidence>
<accession>L1IAG4</accession>
<proteinExistence type="predicted"/>
<reference evidence="3 5" key="1">
    <citation type="journal article" date="2012" name="Nature">
        <title>Algal genomes reveal evolutionary mosaicism and the fate of nucleomorphs.</title>
        <authorList>
            <consortium name="DOE Joint Genome Institute"/>
            <person name="Curtis B.A."/>
            <person name="Tanifuji G."/>
            <person name="Burki F."/>
            <person name="Gruber A."/>
            <person name="Irimia M."/>
            <person name="Maruyama S."/>
            <person name="Arias M.C."/>
            <person name="Ball S.G."/>
            <person name="Gile G.H."/>
            <person name="Hirakawa Y."/>
            <person name="Hopkins J.F."/>
            <person name="Kuo A."/>
            <person name="Rensing S.A."/>
            <person name="Schmutz J."/>
            <person name="Symeonidi A."/>
            <person name="Elias M."/>
            <person name="Eveleigh R.J."/>
            <person name="Herman E.K."/>
            <person name="Klute M.J."/>
            <person name="Nakayama T."/>
            <person name="Obornik M."/>
            <person name="Reyes-Prieto A."/>
            <person name="Armbrust E.V."/>
            <person name="Aves S.J."/>
            <person name="Beiko R.G."/>
            <person name="Coutinho P."/>
            <person name="Dacks J.B."/>
            <person name="Durnford D.G."/>
            <person name="Fast N.M."/>
            <person name="Green B.R."/>
            <person name="Grisdale C.J."/>
            <person name="Hempel F."/>
            <person name="Henrissat B."/>
            <person name="Hoppner M.P."/>
            <person name="Ishida K."/>
            <person name="Kim E."/>
            <person name="Koreny L."/>
            <person name="Kroth P.G."/>
            <person name="Liu Y."/>
            <person name="Malik S.B."/>
            <person name="Maier U.G."/>
            <person name="McRose D."/>
            <person name="Mock T."/>
            <person name="Neilson J.A."/>
            <person name="Onodera N.T."/>
            <person name="Poole A.M."/>
            <person name="Pritham E.J."/>
            <person name="Richards T.A."/>
            <person name="Rocap G."/>
            <person name="Roy S.W."/>
            <person name="Sarai C."/>
            <person name="Schaack S."/>
            <person name="Shirato S."/>
            <person name="Slamovits C.H."/>
            <person name="Spencer D.F."/>
            <person name="Suzuki S."/>
            <person name="Worden A.Z."/>
            <person name="Zauner S."/>
            <person name="Barry K."/>
            <person name="Bell C."/>
            <person name="Bharti A.K."/>
            <person name="Crow J.A."/>
            <person name="Grimwood J."/>
            <person name="Kramer R."/>
            <person name="Lindquist E."/>
            <person name="Lucas S."/>
            <person name="Salamov A."/>
            <person name="McFadden G.I."/>
            <person name="Lane C.E."/>
            <person name="Keeling P.J."/>
            <person name="Gray M.W."/>
            <person name="Grigoriev I.V."/>
            <person name="Archibald J.M."/>
        </authorList>
    </citation>
    <scope>NUCLEOTIDE SEQUENCE</scope>
    <source>
        <strain evidence="3 5">CCMP2712</strain>
    </source>
</reference>
<evidence type="ECO:0000313" key="5">
    <source>
        <dbReference type="Proteomes" id="UP000011087"/>
    </source>
</evidence>
<evidence type="ECO:0000313" key="3">
    <source>
        <dbReference type="EMBL" id="EKX32810.1"/>
    </source>
</evidence>
<sequence length="767" mass="87209">MFGSFLACHLTDHEQSARIKSLNDELTHRHQTCEDLRKRLGAQAEALKKGAQTAASLEEKIEKENEELFEARRLRSIAEEQEARAFEIELRSTATKQKETYGKDMETLHKESEHIKEQLQLAKENNDILEGQLRSSEEKVITLTRELEKWKVEEQARRIVIIAERLDEHGERSPTGLETALAQKESIINRQSEELHDLKLNNRNLQSEVESLTESLNSALHREENLRKHTEQGKLSSAQQEQTELSKSSKTLQEQRDKEIVASSEMFKKLEEKAVKEVEYKTRIQQVLDLNAKLQKEKDKFEEQMIASNLQAISNKSRWAFASYQNDILVKKLAELKSESEALKSKLRGAMDALDRAHHGVLLTEGKKFMENLNKYDEPQDGKQVETLQQELNNAAKEIEFKNKKIVEYARALEQLRSEMKEENSRRSVRKEEPGTPTLRHDAAELVNSLRNRVSELEHENQLLLDKLQYAREDAQREFTEERDRLTAQVATVQEIADQRLKRLRERDQIYARLSEKSSRSGSNGGTGFELYDDGPVGRGSLLGGDLRSPARARQGSLLRSDGLVSSSDSATSSERPRGDMSESSRSQQSIEQRQEPRYRQNSTRNVEAAQVVTTLLRLIADEEAKVWEDEPQASELSSSVSLLEKEERMFRASHGSSHKSTQELTLDQFLVGASRELEMASYASAGAAAAQGRIYLKSTIACPLNVSKTAFEGSSKVLSRASPPPFAFFFVVSSPEHLIADKDMLSGTYNFDREIANRREAPQVDL</sequence>
<evidence type="ECO:0000313" key="4">
    <source>
        <dbReference type="EnsemblProtists" id="EKX32810"/>
    </source>
</evidence>
<protein>
    <submittedName>
        <fullName evidence="3 4">Uncharacterized protein</fullName>
    </submittedName>
</protein>
<reference evidence="5" key="2">
    <citation type="submission" date="2012-11" db="EMBL/GenBank/DDBJ databases">
        <authorList>
            <person name="Kuo A."/>
            <person name="Curtis B.A."/>
            <person name="Tanifuji G."/>
            <person name="Burki F."/>
            <person name="Gruber A."/>
            <person name="Irimia M."/>
            <person name="Maruyama S."/>
            <person name="Arias M.C."/>
            <person name="Ball S.G."/>
            <person name="Gile G.H."/>
            <person name="Hirakawa Y."/>
            <person name="Hopkins J.F."/>
            <person name="Rensing S.A."/>
            <person name="Schmutz J."/>
            <person name="Symeonidi A."/>
            <person name="Elias M."/>
            <person name="Eveleigh R.J."/>
            <person name="Herman E.K."/>
            <person name="Klute M.J."/>
            <person name="Nakayama T."/>
            <person name="Obornik M."/>
            <person name="Reyes-Prieto A."/>
            <person name="Armbrust E.V."/>
            <person name="Aves S.J."/>
            <person name="Beiko R.G."/>
            <person name="Coutinho P."/>
            <person name="Dacks J.B."/>
            <person name="Durnford D.G."/>
            <person name="Fast N.M."/>
            <person name="Green B.R."/>
            <person name="Grisdale C."/>
            <person name="Hempe F."/>
            <person name="Henrissat B."/>
            <person name="Hoppner M.P."/>
            <person name="Ishida K.-I."/>
            <person name="Kim E."/>
            <person name="Koreny L."/>
            <person name="Kroth P.G."/>
            <person name="Liu Y."/>
            <person name="Malik S.-B."/>
            <person name="Maier U.G."/>
            <person name="McRose D."/>
            <person name="Mock T."/>
            <person name="Neilson J.A."/>
            <person name="Onodera N.T."/>
            <person name="Poole A.M."/>
            <person name="Pritham E.J."/>
            <person name="Richards T.A."/>
            <person name="Rocap G."/>
            <person name="Roy S.W."/>
            <person name="Sarai C."/>
            <person name="Schaack S."/>
            <person name="Shirato S."/>
            <person name="Slamovits C.H."/>
            <person name="Spencer D.F."/>
            <person name="Suzuki S."/>
            <person name="Worden A.Z."/>
            <person name="Zauner S."/>
            <person name="Barry K."/>
            <person name="Bell C."/>
            <person name="Bharti A.K."/>
            <person name="Crow J.A."/>
            <person name="Grimwood J."/>
            <person name="Kramer R."/>
            <person name="Lindquist E."/>
            <person name="Lucas S."/>
            <person name="Salamov A."/>
            <person name="McFadden G.I."/>
            <person name="Lane C.E."/>
            <person name="Keeling P.J."/>
            <person name="Gray M.W."/>
            <person name="Grigoriev I.V."/>
            <person name="Archibald J.M."/>
        </authorList>
    </citation>
    <scope>NUCLEOTIDE SEQUENCE</scope>
    <source>
        <strain evidence="5">CCMP2712</strain>
    </source>
</reference>
<dbReference type="RefSeq" id="XP_005819790.1">
    <property type="nucleotide sequence ID" value="XM_005819733.1"/>
</dbReference>
<feature type="coiled-coil region" evidence="1">
    <location>
        <begin position="47"/>
        <end position="81"/>
    </location>
</feature>
<dbReference type="STRING" id="905079.L1IAG4"/>
<keyword evidence="1" id="KW-0175">Coiled coil</keyword>
<feature type="coiled-coil region" evidence="1">
    <location>
        <begin position="284"/>
        <end position="353"/>
    </location>
</feature>
<feature type="compositionally biased region" description="Polar residues" evidence="2">
    <location>
        <begin position="564"/>
        <end position="574"/>
    </location>
</feature>
<dbReference type="PaxDb" id="55529-EKX32810"/>